<keyword evidence="7 10" id="KW-0472">Membrane</keyword>
<evidence type="ECO:0000256" key="10">
    <source>
        <dbReference type="SAM" id="Phobius"/>
    </source>
</evidence>
<keyword evidence="4 10" id="KW-0812">Transmembrane</keyword>
<dbReference type="GO" id="GO:0016020">
    <property type="term" value="C:membrane"/>
    <property type="evidence" value="ECO:0007669"/>
    <property type="project" value="UniProtKB-SubCell"/>
</dbReference>
<dbReference type="GO" id="GO:0015743">
    <property type="term" value="P:malate transport"/>
    <property type="evidence" value="ECO:0007669"/>
    <property type="project" value="InterPro"/>
</dbReference>
<evidence type="ECO:0008006" key="13">
    <source>
        <dbReference type="Google" id="ProtNLM"/>
    </source>
</evidence>
<evidence type="ECO:0000256" key="9">
    <source>
        <dbReference type="SAM" id="MobiDB-lite"/>
    </source>
</evidence>
<comment type="subcellular location">
    <subcellularLocation>
        <location evidence="1">Membrane</location>
        <topology evidence="1">Multi-pass membrane protein</topology>
    </subcellularLocation>
</comment>
<accession>A0AA38G8G7</accession>
<comment type="caution">
    <text evidence="11">The sequence shown here is derived from an EMBL/GenBank/DDBJ whole genome shotgun (WGS) entry which is preliminary data.</text>
</comment>
<evidence type="ECO:0000313" key="11">
    <source>
        <dbReference type="EMBL" id="KAH9317265.1"/>
    </source>
</evidence>
<dbReference type="OMA" id="FYFMHPL"/>
<evidence type="ECO:0000256" key="6">
    <source>
        <dbReference type="ARBA" id="ARBA00023065"/>
    </source>
</evidence>
<sequence>MGDLKAKGSSLEWKINLPEGSVDLKPVQKGIHHRVFDRICKIINGWKRGFFSLCMKIYKVGADDPRRIIHSIKVGMGLAVVSLFYFMHPLFTSVGGTALWAVMTVVVVFEFTAGATLSKGLNRICATLFGGCLAVGVNYVADCAGHEAEPIILGAAVFLQATASTFARFYPMMKARYDYGLMIFILTFSFMTVSGYRVEKLFVQAYERLTTIILGCALCMVISMVVCPIWAGEDLHKLLIRNMEGLGQSCEECVEEYFREEGDSDKEKACKGYKCVLNSKSTEEALANFARWEPAHGQFGFRYPWVQYVKIGAAMRYCAYCVEALNGCINSETMAPPSVRSYLREPCMKIASECSKILKELSENITTMTRTTNVDLMIDRLNATVEELQICLTSQPELFIDRKRWQLIVDESLQAQSGHAGIQACQAKNLLQFNTVKQVENDPHKDPLNFMDSLALATVACLLREIVARLGTVIEAVEELGERANFKSVDNNKQTNTVLAAAKEPPPPPPLKQVHLDLDNGHHSNVIPNKG</sequence>
<proteinExistence type="inferred from homology"/>
<dbReference type="GO" id="GO:0034220">
    <property type="term" value="P:monoatomic ion transmembrane transport"/>
    <property type="evidence" value="ECO:0007669"/>
    <property type="project" value="UniProtKB-KW"/>
</dbReference>
<keyword evidence="5 10" id="KW-1133">Transmembrane helix</keyword>
<name>A0AA38G8G7_TAXCH</name>
<feature type="transmembrane region" description="Helical" evidence="10">
    <location>
        <begin position="68"/>
        <end position="87"/>
    </location>
</feature>
<organism evidence="11 12">
    <name type="scientific">Taxus chinensis</name>
    <name type="common">Chinese yew</name>
    <name type="synonym">Taxus wallichiana var. chinensis</name>
    <dbReference type="NCBI Taxonomy" id="29808"/>
    <lineage>
        <taxon>Eukaryota</taxon>
        <taxon>Viridiplantae</taxon>
        <taxon>Streptophyta</taxon>
        <taxon>Embryophyta</taxon>
        <taxon>Tracheophyta</taxon>
        <taxon>Spermatophyta</taxon>
        <taxon>Pinopsida</taxon>
        <taxon>Pinidae</taxon>
        <taxon>Conifers II</taxon>
        <taxon>Cupressales</taxon>
        <taxon>Taxaceae</taxon>
        <taxon>Taxus</taxon>
    </lineage>
</organism>
<feature type="transmembrane region" description="Helical" evidence="10">
    <location>
        <begin position="93"/>
        <end position="113"/>
    </location>
</feature>
<dbReference type="EMBL" id="JAHRHJ020000004">
    <property type="protein sequence ID" value="KAH9317265.1"/>
    <property type="molecule type" value="Genomic_DNA"/>
</dbReference>
<keyword evidence="3" id="KW-0813">Transport</keyword>
<evidence type="ECO:0000313" key="12">
    <source>
        <dbReference type="Proteomes" id="UP000824469"/>
    </source>
</evidence>
<evidence type="ECO:0000256" key="5">
    <source>
        <dbReference type="ARBA" id="ARBA00022989"/>
    </source>
</evidence>
<keyword evidence="12" id="KW-1185">Reference proteome</keyword>
<comment type="similarity">
    <text evidence="2">Belongs to the aromatic acid exporter (TC 2.A.85) family.</text>
</comment>
<dbReference type="AlphaFoldDB" id="A0AA38G8G7"/>
<evidence type="ECO:0000256" key="3">
    <source>
        <dbReference type="ARBA" id="ARBA00022448"/>
    </source>
</evidence>
<evidence type="ECO:0000256" key="8">
    <source>
        <dbReference type="ARBA" id="ARBA00023303"/>
    </source>
</evidence>
<feature type="region of interest" description="Disordered" evidence="9">
    <location>
        <begin position="499"/>
        <end position="531"/>
    </location>
</feature>
<feature type="transmembrane region" description="Helical" evidence="10">
    <location>
        <begin position="120"/>
        <end position="139"/>
    </location>
</feature>
<dbReference type="InterPro" id="IPR020966">
    <property type="entry name" value="ALMT"/>
</dbReference>
<feature type="transmembrane region" description="Helical" evidence="10">
    <location>
        <begin position="209"/>
        <end position="231"/>
    </location>
</feature>
<dbReference type="Pfam" id="PF11744">
    <property type="entry name" value="ALMT"/>
    <property type="match status" value="1"/>
</dbReference>
<reference evidence="11 12" key="1">
    <citation type="journal article" date="2021" name="Nat. Plants">
        <title>The Taxus genome provides insights into paclitaxel biosynthesis.</title>
        <authorList>
            <person name="Xiong X."/>
            <person name="Gou J."/>
            <person name="Liao Q."/>
            <person name="Li Y."/>
            <person name="Zhou Q."/>
            <person name="Bi G."/>
            <person name="Li C."/>
            <person name="Du R."/>
            <person name="Wang X."/>
            <person name="Sun T."/>
            <person name="Guo L."/>
            <person name="Liang H."/>
            <person name="Lu P."/>
            <person name="Wu Y."/>
            <person name="Zhang Z."/>
            <person name="Ro D.K."/>
            <person name="Shang Y."/>
            <person name="Huang S."/>
            <person name="Yan J."/>
        </authorList>
    </citation>
    <scope>NUCLEOTIDE SEQUENCE [LARGE SCALE GENOMIC DNA]</scope>
    <source>
        <strain evidence="11">Ta-2019</strain>
    </source>
</reference>
<keyword evidence="8" id="KW-0407">Ion channel</keyword>
<feature type="transmembrane region" description="Helical" evidence="10">
    <location>
        <begin position="151"/>
        <end position="170"/>
    </location>
</feature>
<dbReference type="Proteomes" id="UP000824469">
    <property type="component" value="Unassembled WGS sequence"/>
</dbReference>
<keyword evidence="6" id="KW-0406">Ion transport</keyword>
<protein>
    <recommendedName>
        <fullName evidence="13">Aluminum-activated malate transporter</fullName>
    </recommendedName>
</protein>
<feature type="transmembrane region" description="Helical" evidence="10">
    <location>
        <begin position="177"/>
        <end position="197"/>
    </location>
</feature>
<gene>
    <name evidence="11" type="ORF">KI387_019034</name>
</gene>
<evidence type="ECO:0000256" key="7">
    <source>
        <dbReference type="ARBA" id="ARBA00023136"/>
    </source>
</evidence>
<evidence type="ECO:0000256" key="2">
    <source>
        <dbReference type="ARBA" id="ARBA00007079"/>
    </source>
</evidence>
<evidence type="ECO:0000256" key="4">
    <source>
        <dbReference type="ARBA" id="ARBA00022692"/>
    </source>
</evidence>
<evidence type="ECO:0000256" key="1">
    <source>
        <dbReference type="ARBA" id="ARBA00004141"/>
    </source>
</evidence>
<dbReference type="PANTHER" id="PTHR31086">
    <property type="entry name" value="ALUMINUM-ACTIVATED MALATE TRANSPORTER 10"/>
    <property type="match status" value="1"/>
</dbReference>